<evidence type="ECO:0008006" key="4">
    <source>
        <dbReference type="Google" id="ProtNLM"/>
    </source>
</evidence>
<evidence type="ECO:0000313" key="3">
    <source>
        <dbReference type="Proteomes" id="UP001303473"/>
    </source>
</evidence>
<sequence>MVSKKSLAAACTAFAVAKGHMFMATPVRFASPKATNGPLLADGSNFPCQAGAAGGSYSASTVNTMALGSQQPLSFIGQAVHGGGSCQISITYDTAPSKSSKWKVIKSIEGGCPAKGQAGNMGDSADAPDPDVYSFTIPDDIPAGNATVAWTWFNKVGNREMYMQCAPVALTGSSKGDNYDSLPDMFTANIGNGCATRPDTDLLFPNPGKAVEQLNGATSAFAAPTGTCQQQAAGGGAAPPAQPTGGAGGGFQTGGASAGAPAATTSAATAAQPTAAPAAGGGAGGGASGSGLTGACSPEGTFNCVSGGKSFQQCASGQWSVVQPLASGTSCTGGQSATLNVVRSKRAVAFQA</sequence>
<name>A0AAN6N7A7_9PEZI</name>
<organism evidence="2 3">
    <name type="scientific">Diplogelasinospora grovesii</name>
    <dbReference type="NCBI Taxonomy" id="303347"/>
    <lineage>
        <taxon>Eukaryota</taxon>
        <taxon>Fungi</taxon>
        <taxon>Dikarya</taxon>
        <taxon>Ascomycota</taxon>
        <taxon>Pezizomycotina</taxon>
        <taxon>Sordariomycetes</taxon>
        <taxon>Sordariomycetidae</taxon>
        <taxon>Sordariales</taxon>
        <taxon>Diplogelasinosporaceae</taxon>
        <taxon>Diplogelasinospora</taxon>
    </lineage>
</organism>
<feature type="region of interest" description="Disordered" evidence="1">
    <location>
        <begin position="229"/>
        <end position="260"/>
    </location>
</feature>
<dbReference type="EMBL" id="MU853796">
    <property type="protein sequence ID" value="KAK3940465.1"/>
    <property type="molecule type" value="Genomic_DNA"/>
</dbReference>
<dbReference type="Gene3D" id="2.70.50.70">
    <property type="match status" value="1"/>
</dbReference>
<reference evidence="3" key="1">
    <citation type="journal article" date="2023" name="Mol. Phylogenet. Evol.">
        <title>Genome-scale phylogeny and comparative genomics of the fungal order Sordariales.</title>
        <authorList>
            <person name="Hensen N."/>
            <person name="Bonometti L."/>
            <person name="Westerberg I."/>
            <person name="Brannstrom I.O."/>
            <person name="Guillou S."/>
            <person name="Cros-Aarteil S."/>
            <person name="Calhoun S."/>
            <person name="Haridas S."/>
            <person name="Kuo A."/>
            <person name="Mondo S."/>
            <person name="Pangilinan J."/>
            <person name="Riley R."/>
            <person name="LaButti K."/>
            <person name="Andreopoulos B."/>
            <person name="Lipzen A."/>
            <person name="Chen C."/>
            <person name="Yan M."/>
            <person name="Daum C."/>
            <person name="Ng V."/>
            <person name="Clum A."/>
            <person name="Steindorff A."/>
            <person name="Ohm R.A."/>
            <person name="Martin F."/>
            <person name="Silar P."/>
            <person name="Natvig D.O."/>
            <person name="Lalanne C."/>
            <person name="Gautier V."/>
            <person name="Ament-Velasquez S.L."/>
            <person name="Kruys A."/>
            <person name="Hutchinson M.I."/>
            <person name="Powell A.J."/>
            <person name="Barry K."/>
            <person name="Miller A.N."/>
            <person name="Grigoriev I.V."/>
            <person name="Debuchy R."/>
            <person name="Gladieux P."/>
            <person name="Hiltunen Thoren M."/>
            <person name="Johannesson H."/>
        </authorList>
    </citation>
    <scope>NUCLEOTIDE SEQUENCE [LARGE SCALE GENOMIC DNA]</scope>
    <source>
        <strain evidence="3">CBS 340.73</strain>
    </source>
</reference>
<feature type="compositionally biased region" description="Gly residues" evidence="1">
    <location>
        <begin position="245"/>
        <end position="257"/>
    </location>
</feature>
<dbReference type="PANTHER" id="PTHR36182">
    <property type="entry name" value="PROTEIN, PUTATIVE (AFU_ORTHOLOGUE AFUA_6G10930)-RELATED"/>
    <property type="match status" value="1"/>
</dbReference>
<evidence type="ECO:0000256" key="1">
    <source>
        <dbReference type="SAM" id="MobiDB-lite"/>
    </source>
</evidence>
<dbReference type="Proteomes" id="UP001303473">
    <property type="component" value="Unassembled WGS sequence"/>
</dbReference>
<dbReference type="PANTHER" id="PTHR36182:SF2">
    <property type="entry name" value="LYTIC POLYSACCHARIDE MONOOXYGENASE"/>
    <property type="match status" value="1"/>
</dbReference>
<comment type="caution">
    <text evidence="2">The sequence shown here is derived from an EMBL/GenBank/DDBJ whole genome shotgun (WGS) entry which is preliminary data.</text>
</comment>
<accession>A0AAN6N7A7</accession>
<protein>
    <recommendedName>
        <fullName evidence="4">Lytic polysaccharide monooxygenase</fullName>
    </recommendedName>
</protein>
<proteinExistence type="predicted"/>
<dbReference type="AlphaFoldDB" id="A0AAN6N7A7"/>
<evidence type="ECO:0000313" key="2">
    <source>
        <dbReference type="EMBL" id="KAK3940465.1"/>
    </source>
</evidence>
<gene>
    <name evidence="2" type="ORF">QBC46DRAFT_459002</name>
</gene>
<keyword evidence="3" id="KW-1185">Reference proteome</keyword>